<evidence type="ECO:0000313" key="3">
    <source>
        <dbReference type="Proteomes" id="UP001620339"/>
    </source>
</evidence>
<feature type="domain" description="ISXO2-like transposase" evidence="1">
    <location>
        <begin position="145"/>
        <end position="323"/>
    </location>
</feature>
<organism evidence="2 3">
    <name type="scientific">Rhodanobacter hydrolyticus</name>
    <dbReference type="NCBI Taxonomy" id="2250595"/>
    <lineage>
        <taxon>Bacteria</taxon>
        <taxon>Pseudomonadati</taxon>
        <taxon>Pseudomonadota</taxon>
        <taxon>Gammaproteobacteria</taxon>
        <taxon>Lysobacterales</taxon>
        <taxon>Rhodanobacteraceae</taxon>
        <taxon>Rhodanobacter</taxon>
    </lineage>
</organism>
<dbReference type="PANTHER" id="PTHR47163">
    <property type="entry name" value="DDE_TNP_IS1595 DOMAIN-CONTAINING PROTEIN"/>
    <property type="match status" value="1"/>
</dbReference>
<dbReference type="RefSeq" id="WP_404615519.1">
    <property type="nucleotide sequence ID" value="NZ_JADIKK010000008.1"/>
</dbReference>
<dbReference type="SMART" id="SM01126">
    <property type="entry name" value="DDE_Tnp_IS1595"/>
    <property type="match status" value="1"/>
</dbReference>
<evidence type="ECO:0000313" key="2">
    <source>
        <dbReference type="EMBL" id="MFK2878728.1"/>
    </source>
</evidence>
<proteinExistence type="predicted"/>
<protein>
    <submittedName>
        <fullName evidence="2">IS1595 family transposase</fullName>
    </submittedName>
</protein>
<dbReference type="PANTHER" id="PTHR47163:SF2">
    <property type="entry name" value="SI:DKEY-17M8.2"/>
    <property type="match status" value="1"/>
</dbReference>
<dbReference type="Pfam" id="PF12760">
    <property type="entry name" value="Zn_ribbon_IS1595"/>
    <property type="match status" value="1"/>
</dbReference>
<dbReference type="NCBIfam" id="NF033547">
    <property type="entry name" value="transpos_IS1595"/>
    <property type="match status" value="1"/>
</dbReference>
<dbReference type="InterPro" id="IPR053164">
    <property type="entry name" value="IS1016-like_transposase"/>
</dbReference>
<dbReference type="Pfam" id="PF12762">
    <property type="entry name" value="DDE_Tnp_IS1595"/>
    <property type="match status" value="1"/>
</dbReference>
<name>A0ABW8J8U7_9GAMM</name>
<evidence type="ECO:0000259" key="1">
    <source>
        <dbReference type="SMART" id="SM01126"/>
    </source>
</evidence>
<comment type="caution">
    <text evidence="2">The sequence shown here is derived from an EMBL/GenBank/DDBJ whole genome shotgun (WGS) entry which is preliminary data.</text>
</comment>
<sequence length="393" mass="44758">MAMKIRGTTRGAARRNFACEAQYFTEEQAEQKLAEFRWQSPDQQVCPQCGVLDRHHRIKGRRQWRCRHKGCGHTFSVTSGTSLDRCRLSCRQIVRLLIHFEASPKGTTLVSTSNAVCITEKSAQQNLMKLREAIKENLAGGNGSKLSGTIHMDGMYVCGKFRKSNRRIKATVDSVLARHGTAAVKRRLPAINPQSKWNQRRAKNKRVVIAMVEVDDESGGARRVVTAMCRSENAADVLLLAQQHITVGARVFTDESPAYNGLGAFFEHHSVNHSEEYSTPEGVNENLAESFFSRVRRSEYGVHHGFRPMYMAFHVHELAWREMQRRGTQHEKVQQLASWLLTPGHSRYWRGYHGGNRRRLLRRPRPEIVMGNVDAPWQDTRSMARKGRGPETV</sequence>
<dbReference type="InterPro" id="IPR024445">
    <property type="entry name" value="Tnp_ISXO2-like"/>
</dbReference>
<keyword evidence="3" id="KW-1185">Reference proteome</keyword>
<dbReference type="InterPro" id="IPR024442">
    <property type="entry name" value="Transposase_Zn_ribbon"/>
</dbReference>
<reference evidence="2 3" key="1">
    <citation type="submission" date="2020-10" db="EMBL/GenBank/DDBJ databases">
        <title>Phylogeny of dyella-like bacteria.</title>
        <authorList>
            <person name="Fu J."/>
        </authorList>
    </citation>
    <scope>NUCLEOTIDE SEQUENCE [LARGE SCALE GENOMIC DNA]</scope>
    <source>
        <strain evidence="2 3">KACC 19113</strain>
    </source>
</reference>
<accession>A0ABW8J8U7</accession>
<dbReference type="EMBL" id="JADIKK010000008">
    <property type="protein sequence ID" value="MFK2878728.1"/>
    <property type="molecule type" value="Genomic_DNA"/>
</dbReference>
<dbReference type="Proteomes" id="UP001620339">
    <property type="component" value="Unassembled WGS sequence"/>
</dbReference>
<gene>
    <name evidence="2" type="ORF">ISP25_16780</name>
</gene>